<dbReference type="AlphaFoldDB" id="A0A061G1N7"/>
<feature type="region of interest" description="Disordered" evidence="6">
    <location>
        <begin position="169"/>
        <end position="188"/>
    </location>
</feature>
<protein>
    <submittedName>
        <fullName evidence="9">FAR1-related sequence 5 isoform 1</fullName>
    </submittedName>
</protein>
<comment type="similarity">
    <text evidence="1">Belongs to the FHY3/FAR1 family.</text>
</comment>
<dbReference type="PANTHER" id="PTHR31669:SF279">
    <property type="entry name" value="PROTEIN FAR1-RELATED SEQUENCE"/>
    <property type="match status" value="1"/>
</dbReference>
<dbReference type="OMA" id="GLQQNDW"/>
<evidence type="ECO:0000256" key="2">
    <source>
        <dbReference type="ARBA" id="ARBA00022723"/>
    </source>
</evidence>
<feature type="region of interest" description="Disordered" evidence="6">
    <location>
        <begin position="851"/>
        <end position="915"/>
    </location>
</feature>
<dbReference type="InterPro" id="IPR016140">
    <property type="entry name" value="Bifunc_inhib/LTP/seed_store"/>
</dbReference>
<organism evidence="9 10">
    <name type="scientific">Theobroma cacao</name>
    <name type="common">Cacao</name>
    <name type="synonym">Cocoa</name>
    <dbReference type="NCBI Taxonomy" id="3641"/>
    <lineage>
        <taxon>Eukaryota</taxon>
        <taxon>Viridiplantae</taxon>
        <taxon>Streptophyta</taxon>
        <taxon>Embryophyta</taxon>
        <taxon>Tracheophyta</taxon>
        <taxon>Spermatophyta</taxon>
        <taxon>Magnoliopsida</taxon>
        <taxon>eudicotyledons</taxon>
        <taxon>Gunneridae</taxon>
        <taxon>Pentapetalae</taxon>
        <taxon>rosids</taxon>
        <taxon>malvids</taxon>
        <taxon>Malvales</taxon>
        <taxon>Malvaceae</taxon>
        <taxon>Byttnerioideae</taxon>
        <taxon>Theobroma</taxon>
    </lineage>
</organism>
<dbReference type="Pfam" id="PF14368">
    <property type="entry name" value="LTP_2"/>
    <property type="match status" value="1"/>
</dbReference>
<dbReference type="Proteomes" id="UP000026915">
    <property type="component" value="Chromosome 3"/>
</dbReference>
<feature type="compositionally biased region" description="Basic and acidic residues" evidence="6">
    <location>
        <begin position="136"/>
        <end position="148"/>
    </location>
</feature>
<dbReference type="InterPro" id="IPR007527">
    <property type="entry name" value="Znf_SWIM"/>
</dbReference>
<evidence type="ECO:0000256" key="6">
    <source>
        <dbReference type="SAM" id="MobiDB-lite"/>
    </source>
</evidence>
<dbReference type="Pfam" id="PF03101">
    <property type="entry name" value="FAR1"/>
    <property type="match status" value="1"/>
</dbReference>
<dbReference type="Gene3D" id="1.10.110.10">
    <property type="entry name" value="Plant lipid-transfer and hydrophobic proteins"/>
    <property type="match status" value="1"/>
</dbReference>
<dbReference type="GO" id="GO:0008270">
    <property type="term" value="F:zinc ion binding"/>
    <property type="evidence" value="ECO:0007669"/>
    <property type="project" value="UniProtKB-KW"/>
</dbReference>
<dbReference type="PANTHER" id="PTHR31669">
    <property type="entry name" value="PROTEIN FAR1-RELATED SEQUENCE 10-RELATED"/>
    <property type="match status" value="1"/>
</dbReference>
<keyword evidence="7" id="KW-0732">Signal</keyword>
<dbReference type="STRING" id="3641.A0A061G1N7"/>
<feature type="compositionally biased region" description="Basic and acidic residues" evidence="6">
    <location>
        <begin position="851"/>
        <end position="866"/>
    </location>
</feature>
<dbReference type="InterPro" id="IPR044741">
    <property type="entry name" value="NsLTP-like"/>
</dbReference>
<evidence type="ECO:0000256" key="3">
    <source>
        <dbReference type="ARBA" id="ARBA00022771"/>
    </source>
</evidence>
<evidence type="ECO:0000259" key="8">
    <source>
        <dbReference type="PROSITE" id="PS50966"/>
    </source>
</evidence>
<feature type="compositionally biased region" description="Low complexity" evidence="6">
    <location>
        <begin position="893"/>
        <end position="908"/>
    </location>
</feature>
<dbReference type="SMART" id="SM00575">
    <property type="entry name" value="ZnF_PMZ"/>
    <property type="match status" value="1"/>
</dbReference>
<evidence type="ECO:0000256" key="5">
    <source>
        <dbReference type="PROSITE-ProRule" id="PRU00325"/>
    </source>
</evidence>
<dbReference type="InterPro" id="IPR018289">
    <property type="entry name" value="MULE_transposase_dom"/>
</dbReference>
<dbReference type="InParanoid" id="A0A061G1N7"/>
<accession>A0A061G1N7</accession>
<evidence type="ECO:0000256" key="1">
    <source>
        <dbReference type="ARBA" id="ARBA00005889"/>
    </source>
</evidence>
<keyword evidence="4" id="KW-0862">Zinc</keyword>
<dbReference type="GO" id="GO:0006355">
    <property type="term" value="P:regulation of DNA-templated transcription"/>
    <property type="evidence" value="ECO:0007669"/>
    <property type="project" value="InterPro"/>
</dbReference>
<keyword evidence="3 5" id="KW-0863">Zinc-finger</keyword>
<reference evidence="9 10" key="1">
    <citation type="journal article" date="2013" name="Genome Biol.">
        <title>The genome sequence of the most widely cultivated cacao type and its use to identify candidate genes regulating pod color.</title>
        <authorList>
            <person name="Motamayor J.C."/>
            <person name="Mockaitis K."/>
            <person name="Schmutz J."/>
            <person name="Haiminen N."/>
            <person name="Iii D.L."/>
            <person name="Cornejo O."/>
            <person name="Findley S.D."/>
            <person name="Zheng P."/>
            <person name="Utro F."/>
            <person name="Royaert S."/>
            <person name="Saski C."/>
            <person name="Jenkins J."/>
            <person name="Podicheti R."/>
            <person name="Zhao M."/>
            <person name="Scheffler B.E."/>
            <person name="Stack J.C."/>
            <person name="Feltus F.A."/>
            <person name="Mustiga G.M."/>
            <person name="Amores F."/>
            <person name="Phillips W."/>
            <person name="Marelli J.P."/>
            <person name="May G.D."/>
            <person name="Shapiro H."/>
            <person name="Ma J."/>
            <person name="Bustamante C.D."/>
            <person name="Schnell R.J."/>
            <person name="Main D."/>
            <person name="Gilbert D."/>
            <person name="Parida L."/>
            <person name="Kuhn D.N."/>
        </authorList>
    </citation>
    <scope>NUCLEOTIDE SEQUENCE [LARGE SCALE GENOMIC DNA]</scope>
    <source>
        <strain evidence="10">cv. Matina 1-6</strain>
    </source>
</reference>
<dbReference type="PROSITE" id="PS50966">
    <property type="entry name" value="ZF_SWIM"/>
    <property type="match status" value="1"/>
</dbReference>
<dbReference type="SMART" id="SM00499">
    <property type="entry name" value="AAI"/>
    <property type="match status" value="1"/>
</dbReference>
<name>A0A061G1N7_THECC</name>
<feature type="compositionally biased region" description="Polar residues" evidence="6">
    <location>
        <begin position="177"/>
        <end position="188"/>
    </location>
</feature>
<evidence type="ECO:0000313" key="10">
    <source>
        <dbReference type="Proteomes" id="UP000026915"/>
    </source>
</evidence>
<dbReference type="CDD" id="cd04660">
    <property type="entry name" value="nsLTP_like"/>
    <property type="match status" value="1"/>
</dbReference>
<feature type="signal peptide" evidence="7">
    <location>
        <begin position="1"/>
        <end position="34"/>
    </location>
</feature>
<dbReference type="Pfam" id="PF04434">
    <property type="entry name" value="SWIM"/>
    <property type="match status" value="1"/>
</dbReference>
<dbReference type="InterPro" id="IPR031052">
    <property type="entry name" value="FHY3/FAR1"/>
</dbReference>
<evidence type="ECO:0000256" key="4">
    <source>
        <dbReference type="ARBA" id="ARBA00022833"/>
    </source>
</evidence>
<feature type="region of interest" description="Disordered" evidence="6">
    <location>
        <begin position="127"/>
        <end position="158"/>
    </location>
</feature>
<dbReference type="InterPro" id="IPR006564">
    <property type="entry name" value="Znf_PMZ"/>
</dbReference>
<evidence type="ECO:0000256" key="7">
    <source>
        <dbReference type="SAM" id="SignalP"/>
    </source>
</evidence>
<dbReference type="InterPro" id="IPR004330">
    <property type="entry name" value="FAR1_DNA_bnd_dom"/>
</dbReference>
<dbReference type="InterPro" id="IPR036312">
    <property type="entry name" value="Bifun_inhib/LTP/seed_sf"/>
</dbReference>
<sequence>MAILRSLLCLISWQATALLLLLAVAAVQSQTAKAQSCPNELNRLNVCAPFVVPGVPEATPSSDCCAALQSVQHDCLCNTLRIASRLPSRCNIPALSCVPFFFSQRDRSRISYPGSLLKSDISSVENDDSLVTPRSMNRDADDLGNLHDEDADNRAQTSDKLDLNVEHNCRSPKVNPVHTTQSSLPSKGETNADGVLKIGIEFDSDEHAYRFYNKYARLLGFSVRKDWVNRSKIHGQVVSRKFTCSKEGYRRKDQRDVNVKKHRKETRTGCLAHMIITRQPNGKYRVSHFEANHNHDNINPNNEQTLQLQKELCFAQASETDKPNNSETQNAAFDLMRRRFLVRESLDCLAEDYDNHLRSERVRDMKEGEAGHLLRYFLRQHFENPSVFYAIQLDIDDKVSNIFWADDNMVVDYNYFGDVVCLDTSCRTNKDLKPFVQFIGVNHHNQVVIFAAALLYDDTVESLKWLFHTFLEAMSGKKPKVILTDQDATVVEAISSVLPETSHHICVWQMHRNALKHLSYVQKDAEAFANDFRSCIYDHKDENDFIHAWEAMLEIYNLKQNEWLKWMYREREKWAVVYDRNTFFIDMKCSHLGESLSNKLRRHLNSDQDVLQFFKHFERVVDEQRYKEIEASDEMSHCKPKLMGNVILLKHASEIYTPKAFEVFQCEYEKCLNVVANQCSQNGYLSEYKVNTFGQSQEYTVTFDSSDDTVICSCMKFEYVGFLCSHALRVLDHRNIKVVPSRYILRRWTKDARIGCAREDSDFIIQENPKLVAARRYRDMCRCILNISARAAESDDAFHFASRQLNEIIVGLEKILTLKAEEAQVIASSSSGASASDSENAEIFLDGHAIEDQDESSRVQSKKENEAVVPHRQKQKNVPERGSKTKGVQNKRSNSPNTITSISSPSPTYVSPQASGPAPVMQGLFNFEANQVVQCIYQQPNMVMEQEPNAEMYQQPNFYTDQHDSPSQTQLLQEPLIRSTYQESASNSTHLRQAMELDIQPPHSSSFLLYDHRYRTSDTPFLGPK</sequence>
<keyword evidence="2" id="KW-0479">Metal-binding</keyword>
<dbReference type="SUPFAM" id="SSF47699">
    <property type="entry name" value="Bifunctional inhibitor/lipid-transfer protein/seed storage 2S albumin"/>
    <property type="match status" value="1"/>
</dbReference>
<feature type="domain" description="SWIM-type" evidence="8">
    <location>
        <begin position="699"/>
        <end position="735"/>
    </location>
</feature>
<dbReference type="EMBL" id="CM001881">
    <property type="protein sequence ID" value="EOY23112.1"/>
    <property type="molecule type" value="Genomic_DNA"/>
</dbReference>
<gene>
    <name evidence="9" type="ORF">TCM_015107</name>
</gene>
<dbReference type="Pfam" id="PF10551">
    <property type="entry name" value="MULE"/>
    <property type="match status" value="1"/>
</dbReference>
<dbReference type="HOGENOM" id="CLU_008459_3_0_1"/>
<evidence type="ECO:0000313" key="9">
    <source>
        <dbReference type="EMBL" id="EOY23112.1"/>
    </source>
</evidence>
<dbReference type="eggNOG" id="ENOG502QSMI">
    <property type="taxonomic scope" value="Eukaryota"/>
</dbReference>
<dbReference type="Gramene" id="EOY23112">
    <property type="protein sequence ID" value="EOY23112"/>
    <property type="gene ID" value="TCM_015107"/>
</dbReference>
<feature type="chain" id="PRO_5001598788" evidence="7">
    <location>
        <begin position="35"/>
        <end position="1025"/>
    </location>
</feature>
<proteinExistence type="inferred from homology"/>
<keyword evidence="10" id="KW-1185">Reference proteome</keyword>